<protein>
    <submittedName>
        <fullName evidence="9">EscU/YscU/HrcU family type III secretion system export apparatus switch protein</fullName>
    </submittedName>
</protein>
<evidence type="ECO:0000256" key="5">
    <source>
        <dbReference type="ARBA" id="ARBA00022989"/>
    </source>
</evidence>
<name>A0A4U1ID85_9BURK</name>
<feature type="region of interest" description="Disordered" evidence="7">
    <location>
        <begin position="351"/>
        <end position="372"/>
    </location>
</feature>
<dbReference type="InterPro" id="IPR029025">
    <property type="entry name" value="T3SS_substrate_exporter_C"/>
</dbReference>
<evidence type="ECO:0000256" key="2">
    <source>
        <dbReference type="ARBA" id="ARBA00010690"/>
    </source>
</evidence>
<reference evidence="9 10" key="1">
    <citation type="submission" date="2019-04" db="EMBL/GenBank/DDBJ databases">
        <title>Trinickia sp. 7GSK02, isolated from subtropical forest soil.</title>
        <authorList>
            <person name="Gao Z.-H."/>
            <person name="Qiu L.-H."/>
        </authorList>
    </citation>
    <scope>NUCLEOTIDE SEQUENCE [LARGE SCALE GENOMIC DNA]</scope>
    <source>
        <strain evidence="9 10">7GSK02</strain>
    </source>
</reference>
<comment type="similarity">
    <text evidence="2">Belongs to the type III secretion exporter family.</text>
</comment>
<dbReference type="Pfam" id="PF01312">
    <property type="entry name" value="Bac_export_2"/>
    <property type="match status" value="1"/>
</dbReference>
<dbReference type="NCBIfam" id="TIGR01404">
    <property type="entry name" value="FlhB_rel_III"/>
    <property type="match status" value="1"/>
</dbReference>
<dbReference type="GO" id="GO:0005886">
    <property type="term" value="C:plasma membrane"/>
    <property type="evidence" value="ECO:0007669"/>
    <property type="project" value="UniProtKB-SubCell"/>
</dbReference>
<dbReference type="Gene3D" id="3.40.1690.10">
    <property type="entry name" value="secretion proteins EscU"/>
    <property type="match status" value="1"/>
</dbReference>
<keyword evidence="10" id="KW-1185">Reference proteome</keyword>
<organism evidence="9 10">
    <name type="scientific">Trinickia terrae</name>
    <dbReference type="NCBI Taxonomy" id="2571161"/>
    <lineage>
        <taxon>Bacteria</taxon>
        <taxon>Pseudomonadati</taxon>
        <taxon>Pseudomonadota</taxon>
        <taxon>Betaproteobacteria</taxon>
        <taxon>Burkholderiales</taxon>
        <taxon>Burkholderiaceae</taxon>
        <taxon>Trinickia</taxon>
    </lineage>
</organism>
<dbReference type="SUPFAM" id="SSF160544">
    <property type="entry name" value="EscU C-terminal domain-like"/>
    <property type="match status" value="1"/>
</dbReference>
<dbReference type="RefSeq" id="WP_136892555.1">
    <property type="nucleotide sequence ID" value="NZ_SWJE01000002.1"/>
</dbReference>
<feature type="transmembrane region" description="Helical" evidence="8">
    <location>
        <begin position="29"/>
        <end position="49"/>
    </location>
</feature>
<dbReference type="PANTHER" id="PTHR30531:SF12">
    <property type="entry name" value="FLAGELLAR BIOSYNTHETIC PROTEIN FLHB"/>
    <property type="match status" value="1"/>
</dbReference>
<evidence type="ECO:0000313" key="10">
    <source>
        <dbReference type="Proteomes" id="UP000305539"/>
    </source>
</evidence>
<dbReference type="InterPro" id="IPR006135">
    <property type="entry name" value="T3SS_substrate_exporter"/>
</dbReference>
<dbReference type="Proteomes" id="UP000305539">
    <property type="component" value="Unassembled WGS sequence"/>
</dbReference>
<comment type="subcellular location">
    <subcellularLocation>
        <location evidence="1">Cell membrane</location>
        <topology evidence="1">Multi-pass membrane protein</topology>
    </subcellularLocation>
</comment>
<evidence type="ECO:0000313" key="9">
    <source>
        <dbReference type="EMBL" id="TKC91517.1"/>
    </source>
</evidence>
<feature type="region of interest" description="Disordered" evidence="7">
    <location>
        <begin position="221"/>
        <end position="240"/>
    </location>
</feature>
<gene>
    <name evidence="9" type="ORF">FAZ69_03420</name>
</gene>
<keyword evidence="6 8" id="KW-0472">Membrane</keyword>
<evidence type="ECO:0000256" key="8">
    <source>
        <dbReference type="SAM" id="Phobius"/>
    </source>
</evidence>
<feature type="transmembrane region" description="Helical" evidence="8">
    <location>
        <begin position="182"/>
        <end position="206"/>
    </location>
</feature>
<evidence type="ECO:0000256" key="4">
    <source>
        <dbReference type="ARBA" id="ARBA00022692"/>
    </source>
</evidence>
<keyword evidence="3" id="KW-1003">Cell membrane</keyword>
<feature type="compositionally biased region" description="Basic and acidic residues" evidence="7">
    <location>
        <begin position="221"/>
        <end position="235"/>
    </location>
</feature>
<dbReference type="InterPro" id="IPR006307">
    <property type="entry name" value="BsaZ-like"/>
</dbReference>
<comment type="caution">
    <text evidence="9">The sequence shown here is derived from an EMBL/GenBank/DDBJ whole genome shotgun (WGS) entry which is preliminary data.</text>
</comment>
<dbReference type="PRINTS" id="PR00950">
    <property type="entry name" value="TYPE3IMSPROT"/>
</dbReference>
<dbReference type="GO" id="GO:0009306">
    <property type="term" value="P:protein secretion"/>
    <property type="evidence" value="ECO:0007669"/>
    <property type="project" value="InterPro"/>
</dbReference>
<keyword evidence="4 8" id="KW-0812">Transmembrane</keyword>
<evidence type="ECO:0000256" key="7">
    <source>
        <dbReference type="SAM" id="MobiDB-lite"/>
    </source>
</evidence>
<dbReference type="OrthoDB" id="9807950at2"/>
<dbReference type="EMBL" id="SWJE01000002">
    <property type="protein sequence ID" value="TKC91517.1"/>
    <property type="molecule type" value="Genomic_DNA"/>
</dbReference>
<proteinExistence type="inferred from homology"/>
<feature type="transmembrane region" description="Helical" evidence="8">
    <location>
        <begin position="145"/>
        <end position="170"/>
    </location>
</feature>
<dbReference type="AlphaFoldDB" id="A0A4U1ID85"/>
<evidence type="ECO:0000256" key="3">
    <source>
        <dbReference type="ARBA" id="ARBA00022475"/>
    </source>
</evidence>
<sequence length="372" mass="40509">MSDEKTEEPTEKKLKDARRDGETVKSNDLAFALLLLTASLGFSFAGPAMGEHLRAMLHIALDDVRAASEPDFDLRRAMTGIAMQALLLSIPLGVAVIAAIVSVAAQVGFQISFKPLEPKFSAINPGSGLKRMFGMRSFVDLAKMLVKAAIIIFALWKTLLSLVPLMVGVAYEPVPDLIQISWTALCRLFAVGGVLYLVIGAADWAVQRWLFIRDHRMSKDDVKREHKDSEGDPQLKGKRKQVAREIVESNPEKKVASAQAVIVNPTHFAVAVRYSPDEYDLPRVVAKGVDADALEIRRMAERHGVPIVRNPPLARALYLVPLDDAIPEACFKAVAAVLAWVDDLAADAHADSRAARTTSPDSSAFPSRGLPS</sequence>
<feature type="transmembrane region" description="Helical" evidence="8">
    <location>
        <begin position="81"/>
        <end position="105"/>
    </location>
</feature>
<evidence type="ECO:0000256" key="1">
    <source>
        <dbReference type="ARBA" id="ARBA00004651"/>
    </source>
</evidence>
<keyword evidence="5 8" id="KW-1133">Transmembrane helix</keyword>
<evidence type="ECO:0000256" key="6">
    <source>
        <dbReference type="ARBA" id="ARBA00023136"/>
    </source>
</evidence>
<dbReference type="PANTHER" id="PTHR30531">
    <property type="entry name" value="FLAGELLAR BIOSYNTHETIC PROTEIN FLHB"/>
    <property type="match status" value="1"/>
</dbReference>
<accession>A0A4U1ID85</accession>
<feature type="compositionally biased region" description="Polar residues" evidence="7">
    <location>
        <begin position="356"/>
        <end position="365"/>
    </location>
</feature>